<evidence type="ECO:0000259" key="2">
    <source>
        <dbReference type="PROSITE" id="PS50835"/>
    </source>
</evidence>
<dbReference type="Ensembl" id="ENSVKKT00000002635.1">
    <property type="protein sequence ID" value="ENSVKKP00000002561.1"/>
    <property type="gene ID" value="ENSVKKG00000002036.1"/>
</dbReference>
<dbReference type="InterPro" id="IPR007110">
    <property type="entry name" value="Ig-like_dom"/>
</dbReference>
<dbReference type="InterPro" id="IPR050160">
    <property type="entry name" value="MHC/Immunoglobulin"/>
</dbReference>
<dbReference type="InterPro" id="IPR013783">
    <property type="entry name" value="Ig-like_fold"/>
</dbReference>
<feature type="domain" description="Ig-like" evidence="2">
    <location>
        <begin position="25"/>
        <end position="107"/>
    </location>
</feature>
<feature type="signal peptide" evidence="1">
    <location>
        <begin position="1"/>
        <end position="20"/>
    </location>
</feature>
<reference evidence="3" key="2">
    <citation type="submission" date="2025-09" db="UniProtKB">
        <authorList>
            <consortium name="Ensembl"/>
        </authorList>
    </citation>
    <scope>IDENTIFICATION</scope>
</reference>
<organism evidence="3 4">
    <name type="scientific">Varanus komodoensis</name>
    <name type="common">Komodo dragon</name>
    <dbReference type="NCBI Taxonomy" id="61221"/>
    <lineage>
        <taxon>Eukaryota</taxon>
        <taxon>Metazoa</taxon>
        <taxon>Chordata</taxon>
        <taxon>Craniata</taxon>
        <taxon>Vertebrata</taxon>
        <taxon>Euteleostomi</taxon>
        <taxon>Lepidosauria</taxon>
        <taxon>Squamata</taxon>
        <taxon>Bifurcata</taxon>
        <taxon>Unidentata</taxon>
        <taxon>Episquamata</taxon>
        <taxon>Toxicofera</taxon>
        <taxon>Anguimorpha</taxon>
        <taxon>Paleoanguimorpha</taxon>
        <taxon>Varanoidea</taxon>
        <taxon>Varanidae</taxon>
        <taxon>Varanus</taxon>
    </lineage>
</organism>
<dbReference type="Gene3D" id="2.60.40.10">
    <property type="entry name" value="Immunoglobulins"/>
    <property type="match status" value="1"/>
</dbReference>
<dbReference type="AlphaFoldDB" id="A0A8D2J0C0"/>
<dbReference type="InterPro" id="IPR003597">
    <property type="entry name" value="Ig_C1-set"/>
</dbReference>
<sequence>FIAGVISVAVLILFLNCPTAKTPRVVCLSAGAYIPTYPSVLQSFCPQEIKVRWLKNGQGVTEGVFYREELHNGDWMFQTQVLLEDTLQHSDVYACQEEHASLEMPISVRWDYGGVRSESQVGVKSAAALPA</sequence>
<reference evidence="3" key="1">
    <citation type="submission" date="2025-08" db="UniProtKB">
        <authorList>
            <consortium name="Ensembl"/>
        </authorList>
    </citation>
    <scope>IDENTIFICATION</scope>
</reference>
<keyword evidence="4" id="KW-1185">Reference proteome</keyword>
<feature type="chain" id="PRO_5034952189" description="Ig-like domain-containing protein" evidence="1">
    <location>
        <begin position="21"/>
        <end position="131"/>
    </location>
</feature>
<dbReference type="Proteomes" id="UP000694545">
    <property type="component" value="Unplaced"/>
</dbReference>
<dbReference type="PROSITE" id="PS50835">
    <property type="entry name" value="IG_LIKE"/>
    <property type="match status" value="1"/>
</dbReference>
<keyword evidence="1" id="KW-0732">Signal</keyword>
<dbReference type="Pfam" id="PF07654">
    <property type="entry name" value="C1-set"/>
    <property type="match status" value="1"/>
</dbReference>
<protein>
    <recommendedName>
        <fullName evidence="2">Ig-like domain-containing protein</fullName>
    </recommendedName>
</protein>
<dbReference type="SUPFAM" id="SSF48726">
    <property type="entry name" value="Immunoglobulin"/>
    <property type="match status" value="1"/>
</dbReference>
<dbReference type="SMART" id="SM00407">
    <property type="entry name" value="IGc1"/>
    <property type="match status" value="1"/>
</dbReference>
<name>A0A8D2J0C0_VARKO</name>
<dbReference type="InterPro" id="IPR036179">
    <property type="entry name" value="Ig-like_dom_sf"/>
</dbReference>
<proteinExistence type="predicted"/>
<dbReference type="PANTHER" id="PTHR19944">
    <property type="entry name" value="MHC CLASS II-RELATED"/>
    <property type="match status" value="1"/>
</dbReference>
<evidence type="ECO:0000256" key="1">
    <source>
        <dbReference type="SAM" id="SignalP"/>
    </source>
</evidence>
<dbReference type="PANTHER" id="PTHR19944:SF99">
    <property type="entry name" value="HLA CLASS II HISTOCOMPATIBILITY ANTIGEN, DRB1 BETA CHAIN"/>
    <property type="match status" value="1"/>
</dbReference>
<evidence type="ECO:0000313" key="3">
    <source>
        <dbReference type="Ensembl" id="ENSVKKP00000002561.1"/>
    </source>
</evidence>
<accession>A0A8D2J0C0</accession>
<evidence type="ECO:0000313" key="4">
    <source>
        <dbReference type="Proteomes" id="UP000694545"/>
    </source>
</evidence>